<name>A0A0F9CFN4_9ZZZZ</name>
<feature type="non-terminal residue" evidence="1">
    <location>
        <position position="1"/>
    </location>
</feature>
<sequence>VQRDRLQDLAKALPDFRDNVMAASLGWVADRATRLLYGSTGRDWRLSIDEELEFQINGAPLADFSTGQVDTVCVCLRIAIAEYLSKRIGFGNLMILDGVFDRIDEDNRDAIGMLIGEINVDQVLVLSHFDLQVLEGARIELGQVEELR</sequence>
<proteinExistence type="predicted"/>
<dbReference type="AlphaFoldDB" id="A0A0F9CFN4"/>
<evidence type="ECO:0008006" key="2">
    <source>
        <dbReference type="Google" id="ProtNLM"/>
    </source>
</evidence>
<reference evidence="1" key="1">
    <citation type="journal article" date="2015" name="Nature">
        <title>Complex archaea that bridge the gap between prokaryotes and eukaryotes.</title>
        <authorList>
            <person name="Spang A."/>
            <person name="Saw J.H."/>
            <person name="Jorgensen S.L."/>
            <person name="Zaremba-Niedzwiedzka K."/>
            <person name="Martijn J."/>
            <person name="Lind A.E."/>
            <person name="van Eijk R."/>
            <person name="Schleper C."/>
            <person name="Guy L."/>
            <person name="Ettema T.J."/>
        </authorList>
    </citation>
    <scope>NUCLEOTIDE SEQUENCE</scope>
</reference>
<dbReference type="InterPro" id="IPR027417">
    <property type="entry name" value="P-loop_NTPase"/>
</dbReference>
<gene>
    <name evidence="1" type="ORF">LCGC14_2615670</name>
</gene>
<dbReference type="EMBL" id="LAZR01044507">
    <property type="protein sequence ID" value="KKL04481.1"/>
    <property type="molecule type" value="Genomic_DNA"/>
</dbReference>
<protein>
    <recommendedName>
        <fullName evidence="2">RecF/RecN/SMC N-terminal domain-containing protein</fullName>
    </recommendedName>
</protein>
<accession>A0A0F9CFN4</accession>
<comment type="caution">
    <text evidence="1">The sequence shown here is derived from an EMBL/GenBank/DDBJ whole genome shotgun (WGS) entry which is preliminary data.</text>
</comment>
<evidence type="ECO:0000313" key="1">
    <source>
        <dbReference type="EMBL" id="KKL04481.1"/>
    </source>
</evidence>
<dbReference type="Gene3D" id="3.40.50.300">
    <property type="entry name" value="P-loop containing nucleotide triphosphate hydrolases"/>
    <property type="match status" value="1"/>
</dbReference>
<organism evidence="1">
    <name type="scientific">marine sediment metagenome</name>
    <dbReference type="NCBI Taxonomy" id="412755"/>
    <lineage>
        <taxon>unclassified sequences</taxon>
        <taxon>metagenomes</taxon>
        <taxon>ecological metagenomes</taxon>
    </lineage>
</organism>